<protein>
    <recommendedName>
        <fullName evidence="2">Restriction endonuclease type IV Mrr domain-containing protein</fullName>
    </recommendedName>
</protein>
<dbReference type="AlphaFoldDB" id="A0A6C0ECK1"/>
<sequence length="155" mass="19035">MNYSRKREYDTNDFNDNIYIYLQKTYLELYKENEIKNFFPCIIDIDYILVFNDNILCFQNKWNNSSISIKEIYNFYKTMTCLEKQLNKKTFGFLFTKKKISIYAQTFIDQHFIINIFGDSLEEIKILLMDYFYEHFKIYLYDNDGDIIMKNNNFI</sequence>
<name>A0A6C0ECK1_9ZZZZ</name>
<evidence type="ECO:0008006" key="2">
    <source>
        <dbReference type="Google" id="ProtNLM"/>
    </source>
</evidence>
<dbReference type="EMBL" id="MN739802">
    <property type="protein sequence ID" value="QHT26834.1"/>
    <property type="molecule type" value="Genomic_DNA"/>
</dbReference>
<organism evidence="1">
    <name type="scientific">viral metagenome</name>
    <dbReference type="NCBI Taxonomy" id="1070528"/>
    <lineage>
        <taxon>unclassified sequences</taxon>
        <taxon>metagenomes</taxon>
        <taxon>organismal metagenomes</taxon>
    </lineage>
</organism>
<proteinExistence type="predicted"/>
<accession>A0A6C0ECK1</accession>
<reference evidence="1" key="1">
    <citation type="journal article" date="2020" name="Nature">
        <title>Giant virus diversity and host interactions through global metagenomics.</title>
        <authorList>
            <person name="Schulz F."/>
            <person name="Roux S."/>
            <person name="Paez-Espino D."/>
            <person name="Jungbluth S."/>
            <person name="Walsh D.A."/>
            <person name="Denef V.J."/>
            <person name="McMahon K.D."/>
            <person name="Konstantinidis K.T."/>
            <person name="Eloe-Fadrosh E.A."/>
            <person name="Kyrpides N.C."/>
            <person name="Woyke T."/>
        </authorList>
    </citation>
    <scope>NUCLEOTIDE SEQUENCE</scope>
    <source>
        <strain evidence="1">GVMAG-M-3300023179-2</strain>
    </source>
</reference>
<evidence type="ECO:0000313" key="1">
    <source>
        <dbReference type="EMBL" id="QHT26834.1"/>
    </source>
</evidence>